<name>A0A7X3FI11_9BACL</name>
<proteinExistence type="predicted"/>
<dbReference type="Gene3D" id="3.10.450.40">
    <property type="match status" value="2"/>
</dbReference>
<feature type="domain" description="Cell wall elongation regulator TseB-like" evidence="2">
    <location>
        <begin position="37"/>
        <end position="81"/>
    </location>
</feature>
<accession>A0A7X3FI11</accession>
<keyword evidence="1" id="KW-0812">Transmembrane</keyword>
<keyword evidence="1" id="KW-1133">Transmembrane helix</keyword>
<dbReference type="EMBL" id="RHLK01000005">
    <property type="protein sequence ID" value="MVO99996.1"/>
    <property type="molecule type" value="Genomic_DNA"/>
</dbReference>
<dbReference type="InterPro" id="IPR041401">
    <property type="entry name" value="TseB-like_dom"/>
</dbReference>
<dbReference type="AlphaFoldDB" id="A0A7X3FI11"/>
<dbReference type="SUPFAM" id="SSF54403">
    <property type="entry name" value="Cystatin/monellin"/>
    <property type="match status" value="2"/>
</dbReference>
<dbReference type="RefSeq" id="WP_166541942.1">
    <property type="nucleotide sequence ID" value="NZ_RHLK01000005.1"/>
</dbReference>
<dbReference type="Pfam" id="PF17881">
    <property type="entry name" value="TseB"/>
    <property type="match status" value="1"/>
</dbReference>
<protein>
    <recommendedName>
        <fullName evidence="2">Cell wall elongation regulator TseB-like domain-containing protein</fullName>
    </recommendedName>
</protein>
<organism evidence="3 4">
    <name type="scientific">Paenibacillus lutrae</name>
    <dbReference type="NCBI Taxonomy" id="2078573"/>
    <lineage>
        <taxon>Bacteria</taxon>
        <taxon>Bacillati</taxon>
        <taxon>Bacillota</taxon>
        <taxon>Bacilli</taxon>
        <taxon>Bacillales</taxon>
        <taxon>Paenibacillaceae</taxon>
        <taxon>Paenibacillus</taxon>
    </lineage>
</organism>
<gene>
    <name evidence="3" type="ORF">EDM21_10795</name>
</gene>
<keyword evidence="4" id="KW-1185">Reference proteome</keyword>
<sequence>MLRKGIWIGLFVLLTTGFLVNRFYVSVQTDYWQTNTKAVQTALASTNLGQAERVEAFHGSRSYQIIYGKDKQGSGMVVWVPIKEDKSEPAAQELHVEMTDGAVTEEAITSALLQKNPKLDIMRVNAGEYKNEYVWEVFYKDENDRHYYDYYNFRTGSYIDTFKLSLQ</sequence>
<evidence type="ECO:0000259" key="2">
    <source>
        <dbReference type="Pfam" id="PF17881"/>
    </source>
</evidence>
<feature type="transmembrane region" description="Helical" evidence="1">
    <location>
        <begin position="6"/>
        <end position="25"/>
    </location>
</feature>
<evidence type="ECO:0000313" key="4">
    <source>
        <dbReference type="Proteomes" id="UP000490800"/>
    </source>
</evidence>
<dbReference type="InterPro" id="IPR046350">
    <property type="entry name" value="Cystatin_sf"/>
</dbReference>
<keyword evidence="1" id="KW-0472">Membrane</keyword>
<comment type="caution">
    <text evidence="3">The sequence shown here is derived from an EMBL/GenBank/DDBJ whole genome shotgun (WGS) entry which is preliminary data.</text>
</comment>
<evidence type="ECO:0000313" key="3">
    <source>
        <dbReference type="EMBL" id="MVO99996.1"/>
    </source>
</evidence>
<evidence type="ECO:0000256" key="1">
    <source>
        <dbReference type="SAM" id="Phobius"/>
    </source>
</evidence>
<dbReference type="Proteomes" id="UP000490800">
    <property type="component" value="Unassembled WGS sequence"/>
</dbReference>
<reference evidence="3 4" key="1">
    <citation type="journal article" date="2019" name="Microorganisms">
        <title>Paenibacillus lutrae sp. nov., A Chitinolytic Species Isolated from A River Otter in Castril Natural Park, Granada, Spain.</title>
        <authorList>
            <person name="Rodriguez M."/>
            <person name="Reina J.C."/>
            <person name="Bejar V."/>
            <person name="Llamas I."/>
        </authorList>
    </citation>
    <scope>NUCLEOTIDE SEQUENCE [LARGE SCALE GENOMIC DNA]</scope>
    <source>
        <strain evidence="3 4">N10</strain>
    </source>
</reference>